<dbReference type="EMBL" id="UZAM01009198">
    <property type="protein sequence ID" value="VDP08114.1"/>
    <property type="molecule type" value="Genomic_DNA"/>
</dbReference>
<keyword evidence="2" id="KW-1185">Reference proteome</keyword>
<evidence type="ECO:0000313" key="1">
    <source>
        <dbReference type="EMBL" id="VDP08114.1"/>
    </source>
</evidence>
<evidence type="ECO:0000313" key="3">
    <source>
        <dbReference type="WBParaSite" id="SBAD_0000594601-mRNA-1"/>
    </source>
</evidence>
<reference evidence="3" key="1">
    <citation type="submission" date="2016-06" db="UniProtKB">
        <authorList>
            <consortium name="WormBaseParasite"/>
        </authorList>
    </citation>
    <scope>IDENTIFICATION</scope>
</reference>
<gene>
    <name evidence="1" type="ORF">SBAD_LOCUS5720</name>
</gene>
<proteinExistence type="predicted"/>
<name>A0A183IQ23_9BILA</name>
<sequence>MLSECPECLSFLRKVVRQLARTSDTQRLCMHDEFQRWIDQYDGNCSDSANKLFGDFSNHHYSALTVRSVATTGTDHELDDRAGVEGDWLRKEEFSFLRSGREFIFSRSCPCGHIHTLD</sequence>
<organism evidence="3">
    <name type="scientific">Soboliphyme baturini</name>
    <dbReference type="NCBI Taxonomy" id="241478"/>
    <lineage>
        <taxon>Eukaryota</taxon>
        <taxon>Metazoa</taxon>
        <taxon>Ecdysozoa</taxon>
        <taxon>Nematoda</taxon>
        <taxon>Enoplea</taxon>
        <taxon>Dorylaimia</taxon>
        <taxon>Dioctophymatida</taxon>
        <taxon>Dioctophymatoidea</taxon>
        <taxon>Soboliphymatidae</taxon>
        <taxon>Soboliphyme</taxon>
    </lineage>
</organism>
<evidence type="ECO:0000313" key="2">
    <source>
        <dbReference type="Proteomes" id="UP000270296"/>
    </source>
</evidence>
<reference evidence="1 2" key="2">
    <citation type="submission" date="2018-11" db="EMBL/GenBank/DDBJ databases">
        <authorList>
            <consortium name="Pathogen Informatics"/>
        </authorList>
    </citation>
    <scope>NUCLEOTIDE SEQUENCE [LARGE SCALE GENOMIC DNA]</scope>
</reference>
<accession>A0A183IQ23</accession>
<dbReference type="Proteomes" id="UP000270296">
    <property type="component" value="Unassembled WGS sequence"/>
</dbReference>
<dbReference type="AlphaFoldDB" id="A0A183IQ23"/>
<dbReference type="WBParaSite" id="SBAD_0000594601-mRNA-1">
    <property type="protein sequence ID" value="SBAD_0000594601-mRNA-1"/>
    <property type="gene ID" value="SBAD_0000594601"/>
</dbReference>
<protein>
    <submittedName>
        <fullName evidence="1 3">Uncharacterized protein</fullName>
    </submittedName>
</protein>